<protein>
    <submittedName>
        <fullName evidence="2">Uncharacterized protein</fullName>
    </submittedName>
</protein>
<proteinExistence type="predicted"/>
<gene>
    <name evidence="2" type="ORF">PR048_021224</name>
</gene>
<comment type="caution">
    <text evidence="2">The sequence shown here is derived from an EMBL/GenBank/DDBJ whole genome shotgun (WGS) entry which is preliminary data.</text>
</comment>
<evidence type="ECO:0000313" key="2">
    <source>
        <dbReference type="EMBL" id="KAJ8876777.1"/>
    </source>
</evidence>
<sequence>MIYFREKKGVGGGEGRGEAALVVGRIYLACSSTKNVLELFLMACVGIGSEGVQPVLRYRWRAYSQAPSLSERGDCVEILVECSNGNVAFVQFAGARAKRHPSSNLISPAISQNKGTKSVSLCPVAPISSPITALNSNGATDFCVDLRPDPGSSFDPCRCNRAFDRIVRWPCYTDKRRQDGIASCASTELPFLGGVEFSILFLTGFSALLPWNVWRGKGGREKKERQVLSLILFGICFIFNPPGPGPQVQEMSAPLTPVSLNPFSPPWSTVPRVSGETVETFPPVRALTRPLLFFFLRFRIVVAVSAKAAMLTRRERRTADGSFRTCRHEFTKQHFGIRFISSSLGRDLGGSQHRGLESRRGRSESECGPRGNPPTSDIVQHDSCTRKFGSDPALTSCGTVSWCATHLECGRLEVRIPGLDFWWFLSRILTCGNLAGRCRWSAGFLGALPFTPTLHSGAAPYSPRFTLTGSQELYHEFPEQWEVGRGGKKKKSRNQPSILGTPLWSSAAEDEDLDRGMTSVCEQECVRRSRSRSHLHTEIKTGAPLSRFLTPSPPPPRPTIFNPLFAHEESSAAKPQRAGRRRAVGGVGDKVYVVFHSPQIRGVQ</sequence>
<dbReference type="EMBL" id="JARBHB010000008">
    <property type="protein sequence ID" value="KAJ8876777.1"/>
    <property type="molecule type" value="Genomic_DNA"/>
</dbReference>
<keyword evidence="3" id="KW-1185">Reference proteome</keyword>
<name>A0ABQ9GXN6_9NEOP</name>
<dbReference type="Proteomes" id="UP001159363">
    <property type="component" value="Chromosome 7"/>
</dbReference>
<evidence type="ECO:0000313" key="3">
    <source>
        <dbReference type="Proteomes" id="UP001159363"/>
    </source>
</evidence>
<accession>A0ABQ9GXN6</accession>
<feature type="region of interest" description="Disordered" evidence="1">
    <location>
        <begin position="346"/>
        <end position="379"/>
    </location>
</feature>
<organism evidence="2 3">
    <name type="scientific">Dryococelus australis</name>
    <dbReference type="NCBI Taxonomy" id="614101"/>
    <lineage>
        <taxon>Eukaryota</taxon>
        <taxon>Metazoa</taxon>
        <taxon>Ecdysozoa</taxon>
        <taxon>Arthropoda</taxon>
        <taxon>Hexapoda</taxon>
        <taxon>Insecta</taxon>
        <taxon>Pterygota</taxon>
        <taxon>Neoptera</taxon>
        <taxon>Polyneoptera</taxon>
        <taxon>Phasmatodea</taxon>
        <taxon>Verophasmatodea</taxon>
        <taxon>Anareolatae</taxon>
        <taxon>Phasmatidae</taxon>
        <taxon>Eurycanthinae</taxon>
        <taxon>Dryococelus</taxon>
    </lineage>
</organism>
<feature type="compositionally biased region" description="Basic and acidic residues" evidence="1">
    <location>
        <begin position="354"/>
        <end position="367"/>
    </location>
</feature>
<reference evidence="2 3" key="1">
    <citation type="submission" date="2023-02" db="EMBL/GenBank/DDBJ databases">
        <title>LHISI_Scaffold_Assembly.</title>
        <authorList>
            <person name="Stuart O.P."/>
            <person name="Cleave R."/>
            <person name="Magrath M.J.L."/>
            <person name="Mikheyev A.S."/>
        </authorList>
    </citation>
    <scope>NUCLEOTIDE SEQUENCE [LARGE SCALE GENOMIC DNA]</scope>
    <source>
        <strain evidence="2">Daus_M_001</strain>
        <tissue evidence="2">Leg muscle</tissue>
    </source>
</reference>
<evidence type="ECO:0000256" key="1">
    <source>
        <dbReference type="SAM" id="MobiDB-lite"/>
    </source>
</evidence>